<evidence type="ECO:0000256" key="10">
    <source>
        <dbReference type="SAM" id="MobiDB-lite"/>
    </source>
</evidence>
<comment type="subcellular location">
    <subcellularLocation>
        <location evidence="1">Membrane</location>
        <topology evidence="1">Multi-pass membrane protein</topology>
    </subcellularLocation>
</comment>
<keyword evidence="6" id="KW-0297">G-protein coupled receptor</keyword>
<keyword evidence="4 11" id="KW-0812">Transmembrane</keyword>
<dbReference type="AlphaFoldDB" id="A0AAJ0B4N9"/>
<keyword evidence="3" id="KW-0589">Pheromone response</keyword>
<evidence type="ECO:0000313" key="13">
    <source>
        <dbReference type="Proteomes" id="UP001239445"/>
    </source>
</evidence>
<evidence type="ECO:0000256" key="5">
    <source>
        <dbReference type="ARBA" id="ARBA00022989"/>
    </source>
</evidence>
<reference evidence="12" key="1">
    <citation type="submission" date="2023-06" db="EMBL/GenBank/DDBJ databases">
        <title>Genome-scale phylogeny and comparative genomics of the fungal order Sordariales.</title>
        <authorList>
            <consortium name="Lawrence Berkeley National Laboratory"/>
            <person name="Hensen N."/>
            <person name="Bonometti L."/>
            <person name="Westerberg I."/>
            <person name="Brannstrom I.O."/>
            <person name="Guillou S."/>
            <person name="Cros-Aarteil S."/>
            <person name="Calhoun S."/>
            <person name="Haridas S."/>
            <person name="Kuo A."/>
            <person name="Mondo S."/>
            <person name="Pangilinan J."/>
            <person name="Riley R."/>
            <person name="Labutti K."/>
            <person name="Andreopoulos B."/>
            <person name="Lipzen A."/>
            <person name="Chen C."/>
            <person name="Yanf M."/>
            <person name="Daum C."/>
            <person name="Ng V."/>
            <person name="Clum A."/>
            <person name="Steindorff A."/>
            <person name="Ohm R."/>
            <person name="Martin F."/>
            <person name="Silar P."/>
            <person name="Natvig D."/>
            <person name="Lalanne C."/>
            <person name="Gautier V."/>
            <person name="Ament-Velasquez S.L."/>
            <person name="Kruys A."/>
            <person name="Hutchinson M.I."/>
            <person name="Powell A.J."/>
            <person name="Barry K."/>
            <person name="Miller A.N."/>
            <person name="Grigoriev I.V."/>
            <person name="Debuchy R."/>
            <person name="Gladieux P."/>
            <person name="Thoren M.H."/>
            <person name="Johannesson H."/>
        </authorList>
    </citation>
    <scope>NUCLEOTIDE SEQUENCE</scope>
    <source>
        <strain evidence="12">PSN4</strain>
    </source>
</reference>
<feature type="region of interest" description="Disordered" evidence="10">
    <location>
        <begin position="411"/>
        <end position="466"/>
    </location>
</feature>
<feature type="region of interest" description="Disordered" evidence="10">
    <location>
        <begin position="479"/>
        <end position="509"/>
    </location>
</feature>
<feature type="transmembrane region" description="Helical" evidence="11">
    <location>
        <begin position="117"/>
        <end position="139"/>
    </location>
</feature>
<keyword evidence="7 11" id="KW-0472">Membrane</keyword>
<evidence type="ECO:0000256" key="8">
    <source>
        <dbReference type="ARBA" id="ARBA00023170"/>
    </source>
</evidence>
<feature type="compositionally biased region" description="Basic and acidic residues" evidence="10">
    <location>
        <begin position="595"/>
        <end position="616"/>
    </location>
</feature>
<feature type="compositionally biased region" description="Low complexity" evidence="10">
    <location>
        <begin position="417"/>
        <end position="439"/>
    </location>
</feature>
<keyword evidence="5 11" id="KW-1133">Transmembrane helix</keyword>
<dbReference type="PRINTS" id="PR00899">
    <property type="entry name" value="GPCRSTE3"/>
</dbReference>
<feature type="transmembrane region" description="Helical" evidence="11">
    <location>
        <begin position="77"/>
        <end position="97"/>
    </location>
</feature>
<dbReference type="Pfam" id="PF02076">
    <property type="entry name" value="STE3"/>
    <property type="match status" value="1"/>
</dbReference>
<evidence type="ECO:0000256" key="6">
    <source>
        <dbReference type="ARBA" id="ARBA00023040"/>
    </source>
</evidence>
<keyword evidence="9" id="KW-0807">Transducer</keyword>
<feature type="transmembrane region" description="Helical" evidence="11">
    <location>
        <begin position="201"/>
        <end position="224"/>
    </location>
</feature>
<protein>
    <submittedName>
        <fullName evidence="12">Pheromone A receptor-domain-containing protein</fullName>
    </submittedName>
</protein>
<sequence>MSALPGNNTLDLGPNAYLLNIPFGFTTTPEQRLGPGPPYTTPALQANLFFRVFLGILAIIISFVPARLLWRNGEFAATIFSGCIVLRVLGYVINALIWRDDNVATWYAGYGWCDLQVYVDFGMDTAFNASLFEIMRGLYIKLTLNRVTSLTTSERRRQQLTSAAIIFAFPLLQVILNYLVMFRRYNVSTLIGCTTIWHFDWLFLTFYVLPTPVYIVLAAILAILNFKRFRAIEKITREAVHTRDTVMSARQHRVRRKLYFMTLGILIIVVPLILALLFLNVIDGKDYWSDPYDFDLIHYGPDPFNINFITFTTSDLVRFVDMNINYIPTLAAMVVCFVFGTSAEAVNDYRRILLVLGLGCIFPKLREEYNPDTRRSGQRSWLSSLSRLFPGKPSTWATSFASSNNKESLATTSAHVSNASRSDGSSASTSAAQPAPRTPDSNPWPDLTEHGDTVALTERSPKPYRNPWVWRTTVNLPHLRFPANPFRPRGKKPPSEKESFQIQNRPSSEKKLPAIITGTTTLPDDTLAEPPQIWTGTRSQNYPRVDTRVWSTDDALAEGGKRTPDPPPKGGNWPFGVGGGGSQRHHHRHFNSHHHGSEPHDAADPERGVVHVETEMRVLTTDENEKVEEAGDPATAETGRS</sequence>
<dbReference type="GO" id="GO:0000750">
    <property type="term" value="P:pheromone-dependent signal transduction involved in conjugation with cellular fusion"/>
    <property type="evidence" value="ECO:0007669"/>
    <property type="project" value="TreeGrafter"/>
</dbReference>
<feature type="transmembrane region" description="Helical" evidence="11">
    <location>
        <begin position="160"/>
        <end position="181"/>
    </location>
</feature>
<evidence type="ECO:0000256" key="7">
    <source>
        <dbReference type="ARBA" id="ARBA00023136"/>
    </source>
</evidence>
<name>A0AAJ0B4N9_9PEZI</name>
<organism evidence="12 13">
    <name type="scientific">Echria macrotheca</name>
    <dbReference type="NCBI Taxonomy" id="438768"/>
    <lineage>
        <taxon>Eukaryota</taxon>
        <taxon>Fungi</taxon>
        <taxon>Dikarya</taxon>
        <taxon>Ascomycota</taxon>
        <taxon>Pezizomycotina</taxon>
        <taxon>Sordariomycetes</taxon>
        <taxon>Sordariomycetidae</taxon>
        <taxon>Sordariales</taxon>
        <taxon>Schizotheciaceae</taxon>
        <taxon>Echria</taxon>
    </lineage>
</organism>
<comment type="similarity">
    <text evidence="2">Belongs to the G-protein coupled receptor 4 family.</text>
</comment>
<feature type="transmembrane region" description="Helical" evidence="11">
    <location>
        <begin position="258"/>
        <end position="282"/>
    </location>
</feature>
<feature type="transmembrane region" description="Helical" evidence="11">
    <location>
        <begin position="48"/>
        <end position="70"/>
    </location>
</feature>
<feature type="compositionally biased region" description="Basic residues" evidence="10">
    <location>
        <begin position="583"/>
        <end position="594"/>
    </location>
</feature>
<proteinExistence type="inferred from homology"/>
<gene>
    <name evidence="12" type="ORF">QBC47DRAFT_71388</name>
</gene>
<feature type="region of interest" description="Disordered" evidence="10">
    <location>
        <begin position="556"/>
        <end position="641"/>
    </location>
</feature>
<evidence type="ECO:0000313" key="12">
    <source>
        <dbReference type="EMBL" id="KAK1751591.1"/>
    </source>
</evidence>
<keyword evidence="8 12" id="KW-0675">Receptor</keyword>
<dbReference type="InterPro" id="IPR001499">
    <property type="entry name" value="GPCR_STE3"/>
</dbReference>
<evidence type="ECO:0000256" key="3">
    <source>
        <dbReference type="ARBA" id="ARBA00022507"/>
    </source>
</evidence>
<evidence type="ECO:0000256" key="4">
    <source>
        <dbReference type="ARBA" id="ARBA00022692"/>
    </source>
</evidence>
<evidence type="ECO:0000256" key="2">
    <source>
        <dbReference type="ARBA" id="ARBA00011085"/>
    </source>
</evidence>
<evidence type="ECO:0000256" key="9">
    <source>
        <dbReference type="ARBA" id="ARBA00023224"/>
    </source>
</evidence>
<dbReference type="Proteomes" id="UP001239445">
    <property type="component" value="Unassembled WGS sequence"/>
</dbReference>
<dbReference type="GO" id="GO:0005886">
    <property type="term" value="C:plasma membrane"/>
    <property type="evidence" value="ECO:0007669"/>
    <property type="project" value="TreeGrafter"/>
</dbReference>
<comment type="caution">
    <text evidence="12">The sequence shown here is derived from an EMBL/GenBank/DDBJ whole genome shotgun (WGS) entry which is preliminary data.</text>
</comment>
<accession>A0AAJ0B4N9</accession>
<feature type="region of interest" description="Disordered" evidence="10">
    <location>
        <begin position="520"/>
        <end position="539"/>
    </location>
</feature>
<evidence type="ECO:0000256" key="1">
    <source>
        <dbReference type="ARBA" id="ARBA00004141"/>
    </source>
</evidence>
<dbReference type="PANTHER" id="PTHR28097:SF1">
    <property type="entry name" value="PHEROMONE A FACTOR RECEPTOR"/>
    <property type="match status" value="1"/>
</dbReference>
<keyword evidence="13" id="KW-1185">Reference proteome</keyword>
<evidence type="ECO:0000256" key="11">
    <source>
        <dbReference type="SAM" id="Phobius"/>
    </source>
</evidence>
<feature type="transmembrane region" description="Helical" evidence="11">
    <location>
        <begin position="326"/>
        <end position="346"/>
    </location>
</feature>
<dbReference type="GO" id="GO:0004932">
    <property type="term" value="F:mating-type factor pheromone receptor activity"/>
    <property type="evidence" value="ECO:0007669"/>
    <property type="project" value="InterPro"/>
</dbReference>
<dbReference type="EMBL" id="MU839841">
    <property type="protein sequence ID" value="KAK1751591.1"/>
    <property type="molecule type" value="Genomic_DNA"/>
</dbReference>
<dbReference type="PANTHER" id="PTHR28097">
    <property type="entry name" value="PHEROMONE A FACTOR RECEPTOR"/>
    <property type="match status" value="1"/>
</dbReference>